<proteinExistence type="predicted"/>
<dbReference type="RefSeq" id="WP_281456149.1">
    <property type="nucleotide sequence ID" value="NZ_JASAOF010000007.1"/>
</dbReference>
<organism evidence="1 2">
    <name type="scientific">Saccharopolyspora ipomoeae</name>
    <dbReference type="NCBI Taxonomy" id="3042027"/>
    <lineage>
        <taxon>Bacteria</taxon>
        <taxon>Bacillati</taxon>
        <taxon>Actinomycetota</taxon>
        <taxon>Actinomycetes</taxon>
        <taxon>Pseudonocardiales</taxon>
        <taxon>Pseudonocardiaceae</taxon>
        <taxon>Saccharopolyspora</taxon>
    </lineage>
</organism>
<keyword evidence="2" id="KW-1185">Reference proteome</keyword>
<evidence type="ECO:0000313" key="2">
    <source>
        <dbReference type="Proteomes" id="UP001237595"/>
    </source>
</evidence>
<dbReference type="EMBL" id="JASAOF010000007">
    <property type="protein sequence ID" value="MDI2029845.1"/>
    <property type="molecule type" value="Genomic_DNA"/>
</dbReference>
<protein>
    <submittedName>
        <fullName evidence="1">Uncharacterized protein</fullName>
    </submittedName>
</protein>
<comment type="caution">
    <text evidence="1">The sequence shown here is derived from an EMBL/GenBank/DDBJ whole genome shotgun (WGS) entry which is preliminary data.</text>
</comment>
<accession>A0ABT6PPA5</accession>
<reference evidence="1 2" key="1">
    <citation type="submission" date="2023-04" db="EMBL/GenBank/DDBJ databases">
        <title>Draft genome sequence of Saccharopolyspora sp. TS4A08 isolated from sweet potato rhizospheric soil.</title>
        <authorList>
            <person name="Suksaard P."/>
            <person name="Duangmal K."/>
        </authorList>
    </citation>
    <scope>NUCLEOTIDE SEQUENCE [LARGE SCALE GENOMIC DNA]</scope>
    <source>
        <strain evidence="1 2">TS4A08</strain>
    </source>
</reference>
<sequence length="129" mass="14247">MSAHVNLVNVHHVPGGLRLPSTSFELGGVLYTLATPAHQVNGGSVVVRPAPEVDEESNSIRLRFDQWQVANDELQRSLPLQLGNMRLAVEVAMAFEADPGIGWSSPEEELDSWAMAWVERHRNRPGGER</sequence>
<dbReference type="Proteomes" id="UP001237595">
    <property type="component" value="Unassembled WGS sequence"/>
</dbReference>
<gene>
    <name evidence="1" type="ORF">QFW96_14535</name>
</gene>
<name>A0ABT6PPA5_9PSEU</name>
<evidence type="ECO:0000313" key="1">
    <source>
        <dbReference type="EMBL" id="MDI2029845.1"/>
    </source>
</evidence>